<dbReference type="GO" id="GO:0000785">
    <property type="term" value="C:chromatin"/>
    <property type="evidence" value="ECO:0007669"/>
    <property type="project" value="InterPro"/>
</dbReference>
<dbReference type="GO" id="GO:0031492">
    <property type="term" value="F:nucleosomal DNA binding"/>
    <property type="evidence" value="ECO:0007669"/>
    <property type="project" value="InterPro"/>
</dbReference>
<comment type="similarity">
    <text evidence="2">Belongs to the HMGN family.</text>
</comment>
<feature type="compositionally biased region" description="Basic residues" evidence="5">
    <location>
        <begin position="49"/>
        <end position="59"/>
    </location>
</feature>
<dbReference type="GO" id="GO:0005634">
    <property type="term" value="C:nucleus"/>
    <property type="evidence" value="ECO:0007669"/>
    <property type="project" value="UniProtKB-SubCell"/>
</dbReference>
<feature type="compositionally biased region" description="Basic and acidic residues" evidence="5">
    <location>
        <begin position="95"/>
        <end position="104"/>
    </location>
</feature>
<evidence type="ECO:0000256" key="1">
    <source>
        <dbReference type="ARBA" id="ARBA00004123"/>
    </source>
</evidence>
<dbReference type="SMART" id="SM00527">
    <property type="entry name" value="HMG17"/>
    <property type="match status" value="1"/>
</dbReference>
<dbReference type="AlphaFoldDB" id="A0A556V585"/>
<evidence type="ECO:0000256" key="5">
    <source>
        <dbReference type="SAM" id="MobiDB-lite"/>
    </source>
</evidence>
<dbReference type="Pfam" id="PF01101">
    <property type="entry name" value="HMG14_17"/>
    <property type="match status" value="1"/>
</dbReference>
<feature type="compositionally biased region" description="Basic and acidic residues" evidence="5">
    <location>
        <begin position="60"/>
        <end position="77"/>
    </location>
</feature>
<keyword evidence="3" id="KW-0238">DNA-binding</keyword>
<evidence type="ECO:0000256" key="4">
    <source>
        <dbReference type="ARBA" id="ARBA00023242"/>
    </source>
</evidence>
<reference evidence="6 7" key="1">
    <citation type="journal article" date="2019" name="Genome Biol. Evol.">
        <title>Whole-Genome Sequencing of the Giant Devil Catfish, Bagarius yarrelli.</title>
        <authorList>
            <person name="Jiang W."/>
            <person name="Lv Y."/>
            <person name="Cheng L."/>
            <person name="Yang K."/>
            <person name="Chao B."/>
            <person name="Wang X."/>
            <person name="Li Y."/>
            <person name="Pan X."/>
            <person name="You X."/>
            <person name="Zhang Y."/>
            <person name="Yang J."/>
            <person name="Li J."/>
            <person name="Zhang X."/>
            <person name="Liu S."/>
            <person name="Sun C."/>
            <person name="Yang J."/>
            <person name="Shi Q."/>
        </authorList>
    </citation>
    <scope>NUCLEOTIDE SEQUENCE [LARGE SCALE GENOMIC DNA]</scope>
    <source>
        <strain evidence="6">JWS20170419001</strain>
        <tissue evidence="6">Muscle</tissue>
    </source>
</reference>
<sequence>MGEVGGDWGTNGSPPPSRANNDTEASEPKRRSARLVNKPAPAKAEPKPKAKKAPVKPKKTKEPKEDKPKDEEKKEEVPAENGEASADDDAPASEETEKKDDAAE</sequence>
<evidence type="ECO:0000313" key="6">
    <source>
        <dbReference type="EMBL" id="TSV15281.1"/>
    </source>
</evidence>
<dbReference type="EMBL" id="VCAZ01000123">
    <property type="protein sequence ID" value="TSV15281.1"/>
    <property type="molecule type" value="Genomic_DNA"/>
</dbReference>
<comment type="caution">
    <text evidence="6">The sequence shown here is derived from an EMBL/GenBank/DDBJ whole genome shotgun (WGS) entry which is preliminary data.</text>
</comment>
<comment type="subcellular location">
    <subcellularLocation>
        <location evidence="1">Nucleus</location>
    </subcellularLocation>
</comment>
<evidence type="ECO:0000256" key="2">
    <source>
        <dbReference type="ARBA" id="ARBA00007696"/>
    </source>
</evidence>
<feature type="compositionally biased region" description="Acidic residues" evidence="5">
    <location>
        <begin position="85"/>
        <end position="94"/>
    </location>
</feature>
<keyword evidence="7" id="KW-1185">Reference proteome</keyword>
<evidence type="ECO:0000313" key="7">
    <source>
        <dbReference type="Proteomes" id="UP000319801"/>
    </source>
</evidence>
<proteinExistence type="inferred from homology"/>
<dbReference type="InterPro" id="IPR000079">
    <property type="entry name" value="HMGN_fam"/>
</dbReference>
<organism evidence="6 7">
    <name type="scientific">Bagarius yarrelli</name>
    <name type="common">Goonch</name>
    <name type="synonym">Bagrus yarrelli</name>
    <dbReference type="NCBI Taxonomy" id="175774"/>
    <lineage>
        <taxon>Eukaryota</taxon>
        <taxon>Metazoa</taxon>
        <taxon>Chordata</taxon>
        <taxon>Craniata</taxon>
        <taxon>Vertebrata</taxon>
        <taxon>Euteleostomi</taxon>
        <taxon>Actinopterygii</taxon>
        <taxon>Neopterygii</taxon>
        <taxon>Teleostei</taxon>
        <taxon>Ostariophysi</taxon>
        <taxon>Siluriformes</taxon>
        <taxon>Sisoridae</taxon>
        <taxon>Sisorinae</taxon>
        <taxon>Bagarius</taxon>
    </lineage>
</organism>
<keyword evidence="4" id="KW-0539">Nucleus</keyword>
<feature type="region of interest" description="Disordered" evidence="5">
    <location>
        <begin position="1"/>
        <end position="104"/>
    </location>
</feature>
<gene>
    <name evidence="6" type="ORF">Baya_13267</name>
</gene>
<protein>
    <submittedName>
        <fullName evidence="6">Non-histone chromosomal protein HMG-14</fullName>
    </submittedName>
</protein>
<evidence type="ECO:0000256" key="3">
    <source>
        <dbReference type="ARBA" id="ARBA00023125"/>
    </source>
</evidence>
<name>A0A556V585_BAGYA</name>
<dbReference type="PRINTS" id="PR00925">
    <property type="entry name" value="NONHISHMG17"/>
</dbReference>
<accession>A0A556V585</accession>
<dbReference type="Proteomes" id="UP000319801">
    <property type="component" value="Unassembled WGS sequence"/>
</dbReference>